<dbReference type="GO" id="GO:0000407">
    <property type="term" value="C:phagophore assembly site"/>
    <property type="evidence" value="ECO:0007669"/>
    <property type="project" value="TreeGrafter"/>
</dbReference>
<dbReference type="GO" id="GO:0016020">
    <property type="term" value="C:membrane"/>
    <property type="evidence" value="ECO:0007669"/>
    <property type="project" value="TreeGrafter"/>
</dbReference>
<evidence type="ECO:0000313" key="7">
    <source>
        <dbReference type="EMBL" id="CAD8175142.1"/>
    </source>
</evidence>
<feature type="compositionally biased region" description="Polar residues" evidence="5">
    <location>
        <begin position="383"/>
        <end position="394"/>
    </location>
</feature>
<feature type="region of interest" description="Disordered" evidence="5">
    <location>
        <begin position="301"/>
        <end position="394"/>
    </location>
</feature>
<sequence>MYTNQLIYGDYCVYLTETIGSGTYGKVYGAKQISTDHLICVKIIKLTNENEKLLERETQILTKLKEFDNPHLIKIYHILKQNSKVYIFMERCKQTLSDYILNRKRQKQLLSLLEITDIAKQIIDGYRDLYSHNIIHRDLKPENVLVGKDNQIKICDFGFGKILNFDTQFVVQTIIGTPLYISPQALMTGKYTSKTDVFSFGLLMYFLIFQDNYFNVRTYDQLIQKMNVLDKEYSIKQFNNQGCESDSTFLQYILSGCIKYHEKDRFHWEQLFEIFDQISFCKPRCHTDKQQILNSHSLEKNLQSQDQQTTANQQINQKPPLKQKSENGTLFRRFHNVQSIKKGIGRQNKSQENNKNNQVKSSDNSPENLDLRETQTPERIHKPSQNNYATLDSANKQINYSNEKDNRTQKNKFKISLQQNKYTPKSCKSETGSQLKQNFCNLDNKREDNKKQQLDKRESITQNNQQYKTLPDLNYEKQLLQNNYFKQQQSFQNNDCMIVKKKVVISKDNYEINVIILKLILKGYLAKAQLAENLSQSLGRLMQILDYKLDLFRFLIINYQLSVLQNIYSFNNSEKNLLQYPLQNQLKQYIDPINYILDDRFRDMMTNVKAVLQKLTLRSQLPANQLNKTLMENVQYNLEDVIELIQTNAIKYNYESIVESYRNHYHKFLEQHSYDLSQFKSEDLLKFLGYSTKFIQSETLYSIEKLKTINHQEISSLSGNSQILEKFIKENCNKNLKL</sequence>
<name>A0A8S1VI53_PAROT</name>
<dbReference type="Pfam" id="PF00069">
    <property type="entry name" value="Pkinase"/>
    <property type="match status" value="1"/>
</dbReference>
<dbReference type="EMBL" id="CAJJDP010000064">
    <property type="protein sequence ID" value="CAD8175142.1"/>
    <property type="molecule type" value="Genomic_DNA"/>
</dbReference>
<dbReference type="InterPro" id="IPR008271">
    <property type="entry name" value="Ser/Thr_kinase_AS"/>
</dbReference>
<proteinExistence type="predicted"/>
<dbReference type="PANTHER" id="PTHR24348">
    <property type="entry name" value="SERINE/THREONINE-PROTEIN KINASE UNC-51-RELATED"/>
    <property type="match status" value="1"/>
</dbReference>
<dbReference type="AlphaFoldDB" id="A0A8S1VI53"/>
<dbReference type="InterPro" id="IPR045269">
    <property type="entry name" value="Atg1-like"/>
</dbReference>
<dbReference type="OMA" id="GCIKYHE"/>
<keyword evidence="8" id="KW-1185">Reference proteome</keyword>
<dbReference type="Proteomes" id="UP000683925">
    <property type="component" value="Unassembled WGS sequence"/>
</dbReference>
<dbReference type="GO" id="GO:0005776">
    <property type="term" value="C:autophagosome"/>
    <property type="evidence" value="ECO:0007669"/>
    <property type="project" value="TreeGrafter"/>
</dbReference>
<evidence type="ECO:0000256" key="5">
    <source>
        <dbReference type="SAM" id="MobiDB-lite"/>
    </source>
</evidence>
<evidence type="ECO:0000256" key="3">
    <source>
        <dbReference type="ARBA" id="ARBA00022777"/>
    </source>
</evidence>
<gene>
    <name evidence="7" type="ORF">POCTA_138.1.T0650045</name>
</gene>
<evidence type="ECO:0000256" key="2">
    <source>
        <dbReference type="ARBA" id="ARBA00022741"/>
    </source>
</evidence>
<feature type="compositionally biased region" description="Low complexity" evidence="5">
    <location>
        <begin position="347"/>
        <end position="362"/>
    </location>
</feature>
<dbReference type="SMART" id="SM00220">
    <property type="entry name" value="S_TKc"/>
    <property type="match status" value="1"/>
</dbReference>
<keyword evidence="3" id="KW-0418">Kinase</keyword>
<dbReference type="FunFam" id="1.10.510.10:FF:001794">
    <property type="entry name" value="Uncharacterized protein"/>
    <property type="match status" value="1"/>
</dbReference>
<dbReference type="GO" id="GO:0010506">
    <property type="term" value="P:regulation of autophagy"/>
    <property type="evidence" value="ECO:0007669"/>
    <property type="project" value="InterPro"/>
</dbReference>
<dbReference type="PROSITE" id="PS50011">
    <property type="entry name" value="PROTEIN_KINASE_DOM"/>
    <property type="match status" value="1"/>
</dbReference>
<dbReference type="GO" id="GO:0005829">
    <property type="term" value="C:cytosol"/>
    <property type="evidence" value="ECO:0007669"/>
    <property type="project" value="TreeGrafter"/>
</dbReference>
<dbReference type="GO" id="GO:0000045">
    <property type="term" value="P:autophagosome assembly"/>
    <property type="evidence" value="ECO:0007669"/>
    <property type="project" value="TreeGrafter"/>
</dbReference>
<comment type="caution">
    <text evidence="7">The sequence shown here is derived from an EMBL/GenBank/DDBJ whole genome shotgun (WGS) entry which is preliminary data.</text>
</comment>
<feature type="compositionally biased region" description="Basic and acidic residues" evidence="5">
    <location>
        <begin position="369"/>
        <end position="381"/>
    </location>
</feature>
<dbReference type="PROSITE" id="PS00108">
    <property type="entry name" value="PROTEIN_KINASE_ST"/>
    <property type="match status" value="1"/>
</dbReference>
<feature type="domain" description="Protein kinase" evidence="6">
    <location>
        <begin position="13"/>
        <end position="280"/>
    </location>
</feature>
<accession>A0A8S1VI53</accession>
<dbReference type="OrthoDB" id="305380at2759"/>
<organism evidence="7 8">
    <name type="scientific">Paramecium octaurelia</name>
    <dbReference type="NCBI Taxonomy" id="43137"/>
    <lineage>
        <taxon>Eukaryota</taxon>
        <taxon>Sar</taxon>
        <taxon>Alveolata</taxon>
        <taxon>Ciliophora</taxon>
        <taxon>Intramacronucleata</taxon>
        <taxon>Oligohymenophorea</taxon>
        <taxon>Peniculida</taxon>
        <taxon>Parameciidae</taxon>
        <taxon>Paramecium</taxon>
    </lineage>
</organism>
<evidence type="ECO:0000313" key="8">
    <source>
        <dbReference type="Proteomes" id="UP000683925"/>
    </source>
</evidence>
<keyword evidence="2" id="KW-0547">Nucleotide-binding</keyword>
<dbReference type="GO" id="GO:0005524">
    <property type="term" value="F:ATP binding"/>
    <property type="evidence" value="ECO:0007669"/>
    <property type="project" value="UniProtKB-KW"/>
</dbReference>
<evidence type="ECO:0000256" key="4">
    <source>
        <dbReference type="ARBA" id="ARBA00022840"/>
    </source>
</evidence>
<keyword evidence="4" id="KW-0067">ATP-binding</keyword>
<feature type="compositionally biased region" description="Low complexity" evidence="5">
    <location>
        <begin position="303"/>
        <end position="317"/>
    </location>
</feature>
<protein>
    <recommendedName>
        <fullName evidence="6">Protein kinase domain-containing protein</fullName>
    </recommendedName>
</protein>
<dbReference type="PANTHER" id="PTHR24348:SF22">
    <property type="entry name" value="NON-SPECIFIC SERINE_THREONINE PROTEIN KINASE"/>
    <property type="match status" value="1"/>
</dbReference>
<dbReference type="GO" id="GO:0004674">
    <property type="term" value="F:protein serine/threonine kinase activity"/>
    <property type="evidence" value="ECO:0007669"/>
    <property type="project" value="InterPro"/>
</dbReference>
<evidence type="ECO:0000259" key="6">
    <source>
        <dbReference type="PROSITE" id="PS50011"/>
    </source>
</evidence>
<dbReference type="InterPro" id="IPR000719">
    <property type="entry name" value="Prot_kinase_dom"/>
</dbReference>
<reference evidence="7" key="1">
    <citation type="submission" date="2021-01" db="EMBL/GenBank/DDBJ databases">
        <authorList>
            <consortium name="Genoscope - CEA"/>
            <person name="William W."/>
        </authorList>
    </citation>
    <scope>NUCLEOTIDE SEQUENCE</scope>
</reference>
<keyword evidence="1" id="KW-0808">Transferase</keyword>
<evidence type="ECO:0000256" key="1">
    <source>
        <dbReference type="ARBA" id="ARBA00022679"/>
    </source>
</evidence>